<organism evidence="6 7">
    <name type="scientific">Scheffersomyces spartinae</name>
    <dbReference type="NCBI Taxonomy" id="45513"/>
    <lineage>
        <taxon>Eukaryota</taxon>
        <taxon>Fungi</taxon>
        <taxon>Dikarya</taxon>
        <taxon>Ascomycota</taxon>
        <taxon>Saccharomycotina</taxon>
        <taxon>Pichiomycetes</taxon>
        <taxon>Debaryomycetaceae</taxon>
        <taxon>Scheffersomyces</taxon>
    </lineage>
</organism>
<dbReference type="GO" id="GO:0090575">
    <property type="term" value="C:RNA polymerase II transcription regulator complex"/>
    <property type="evidence" value="ECO:0007669"/>
    <property type="project" value="TreeGrafter"/>
</dbReference>
<keyword evidence="2" id="KW-0539">Nucleus</keyword>
<dbReference type="OrthoDB" id="4940293at2759"/>
<evidence type="ECO:0000259" key="5">
    <source>
        <dbReference type="PROSITE" id="PS50217"/>
    </source>
</evidence>
<name>A0A9P8AK64_9ASCO</name>
<dbReference type="PROSITE" id="PS50217">
    <property type="entry name" value="BZIP"/>
    <property type="match status" value="1"/>
</dbReference>
<dbReference type="CDD" id="cd14688">
    <property type="entry name" value="bZIP_YAP"/>
    <property type="match status" value="1"/>
</dbReference>
<gene>
    <name evidence="6" type="ORF">KQ657_000167</name>
</gene>
<dbReference type="Proteomes" id="UP000790833">
    <property type="component" value="Unassembled WGS sequence"/>
</dbReference>
<dbReference type="SMART" id="SM00338">
    <property type="entry name" value="BRLZ"/>
    <property type="match status" value="1"/>
</dbReference>
<feature type="compositionally biased region" description="Polar residues" evidence="4">
    <location>
        <begin position="144"/>
        <end position="153"/>
    </location>
</feature>
<evidence type="ECO:0000313" key="6">
    <source>
        <dbReference type="EMBL" id="KAG7196155.1"/>
    </source>
</evidence>
<dbReference type="PANTHER" id="PTHR40621">
    <property type="entry name" value="TRANSCRIPTION FACTOR KAPC-RELATED"/>
    <property type="match status" value="1"/>
</dbReference>
<accession>A0A9P8AK64</accession>
<evidence type="ECO:0000256" key="4">
    <source>
        <dbReference type="SAM" id="MobiDB-lite"/>
    </source>
</evidence>
<dbReference type="PANTHER" id="PTHR40621:SF8">
    <property type="entry name" value="AP-1-LIKE TRANSCRIPTION FACTOR YAP3"/>
    <property type="match status" value="1"/>
</dbReference>
<dbReference type="AlphaFoldDB" id="A0A9P8AK64"/>
<keyword evidence="3" id="KW-0175">Coiled coil</keyword>
<evidence type="ECO:0000313" key="7">
    <source>
        <dbReference type="Proteomes" id="UP000790833"/>
    </source>
</evidence>
<dbReference type="SUPFAM" id="SSF57959">
    <property type="entry name" value="Leucine zipper domain"/>
    <property type="match status" value="1"/>
</dbReference>
<reference evidence="6" key="1">
    <citation type="submission" date="2021-03" db="EMBL/GenBank/DDBJ databases">
        <authorList>
            <person name="Palmer J.M."/>
        </authorList>
    </citation>
    <scope>NUCLEOTIDE SEQUENCE</scope>
    <source>
        <strain evidence="6">ARV_011</strain>
    </source>
</reference>
<dbReference type="RefSeq" id="XP_043051700.1">
    <property type="nucleotide sequence ID" value="XM_043191023.1"/>
</dbReference>
<dbReference type="GO" id="GO:0000976">
    <property type="term" value="F:transcription cis-regulatory region binding"/>
    <property type="evidence" value="ECO:0007669"/>
    <property type="project" value="InterPro"/>
</dbReference>
<feature type="region of interest" description="Disordered" evidence="4">
    <location>
        <begin position="184"/>
        <end position="208"/>
    </location>
</feature>
<feature type="region of interest" description="Disordered" evidence="4">
    <location>
        <begin position="120"/>
        <end position="153"/>
    </location>
</feature>
<dbReference type="InterPro" id="IPR046347">
    <property type="entry name" value="bZIP_sf"/>
</dbReference>
<feature type="domain" description="BZIP" evidence="5">
    <location>
        <begin position="221"/>
        <end position="284"/>
    </location>
</feature>
<dbReference type="GeneID" id="66113541"/>
<protein>
    <recommendedName>
        <fullName evidence="5">BZIP domain-containing protein</fullName>
    </recommendedName>
</protein>
<proteinExistence type="predicted"/>
<dbReference type="EMBL" id="JAHMUF010000001">
    <property type="protein sequence ID" value="KAG7196155.1"/>
    <property type="molecule type" value="Genomic_DNA"/>
</dbReference>
<dbReference type="InterPro" id="IPR004827">
    <property type="entry name" value="bZIP"/>
</dbReference>
<dbReference type="PROSITE" id="PS00036">
    <property type="entry name" value="BZIP_BASIC"/>
    <property type="match status" value="1"/>
</dbReference>
<dbReference type="GO" id="GO:0001228">
    <property type="term" value="F:DNA-binding transcription activator activity, RNA polymerase II-specific"/>
    <property type="evidence" value="ECO:0007669"/>
    <property type="project" value="TreeGrafter"/>
</dbReference>
<feature type="compositionally biased region" description="Polar residues" evidence="4">
    <location>
        <begin position="184"/>
        <end position="195"/>
    </location>
</feature>
<dbReference type="InterPro" id="IPR050936">
    <property type="entry name" value="AP-1-like"/>
</dbReference>
<evidence type="ECO:0000256" key="2">
    <source>
        <dbReference type="ARBA" id="ARBA00023242"/>
    </source>
</evidence>
<evidence type="ECO:0000256" key="3">
    <source>
        <dbReference type="SAM" id="Coils"/>
    </source>
</evidence>
<comment type="subcellular location">
    <subcellularLocation>
        <location evidence="1">Nucleus</location>
    </subcellularLocation>
</comment>
<evidence type="ECO:0000256" key="1">
    <source>
        <dbReference type="ARBA" id="ARBA00004123"/>
    </source>
</evidence>
<feature type="compositionally biased region" description="Polar residues" evidence="4">
    <location>
        <begin position="123"/>
        <end position="135"/>
    </location>
</feature>
<feature type="coiled-coil region" evidence="3">
    <location>
        <begin position="220"/>
        <end position="273"/>
    </location>
</feature>
<dbReference type="Gene3D" id="1.20.5.170">
    <property type="match status" value="1"/>
</dbReference>
<comment type="caution">
    <text evidence="6">The sequence shown here is derived from an EMBL/GenBank/DDBJ whole genome shotgun (WGS) entry which is preliminary data.</text>
</comment>
<keyword evidence="7" id="KW-1185">Reference proteome</keyword>
<sequence>MTSFGEDPGEIDNAWPDVKMPIDVGHTKLSITGGIQEQAVPKMEGTSNEYDIYKSQSMELNYDNMMLFNQQRQLGEVVNHAQPLGMTPPSMIPGATHDGSMVYASVDRVAHEYSLKPEHFSAAQDSTYGQENSAVPRSDRPHSDGSSPLNRSYRTVASPISSTSTAENNFYSQQQKDSLGLTQGQKLQAANSATRAKTRKPTVEDPDAELLLTDDWDLTEEQLQRKKKAQNRAAQRAFRERKETKLKDLEARLMQSEEEKQKLLDQLDMVRQQNLSIQSENEVLRSQGTVSNTKFTFPESQQDFIETIMSGSKHVINPEFSKMTVYDNPDDPGAKLLAMTAVWDYIQLKAQQLDVDYQDVDVGEIIGQLRGNEKCYGYGPAYPLELVDQVVENTILESTAF</sequence>